<evidence type="ECO:0000313" key="12">
    <source>
        <dbReference type="EMBL" id="OBA26707.1"/>
    </source>
</evidence>
<evidence type="ECO:0000256" key="8">
    <source>
        <dbReference type="ARBA" id="ARBA00048679"/>
    </source>
</evidence>
<dbReference type="EC" id="2.7.11.1" evidence="1"/>
<keyword evidence="13" id="KW-1185">Reference proteome</keyword>
<keyword evidence="4 9" id="KW-0547">Nucleotide-binding</keyword>
<evidence type="ECO:0000256" key="2">
    <source>
        <dbReference type="ARBA" id="ARBA00022527"/>
    </source>
</evidence>
<evidence type="ECO:0000256" key="5">
    <source>
        <dbReference type="ARBA" id="ARBA00022777"/>
    </source>
</evidence>
<protein>
    <recommendedName>
        <fullName evidence="1">non-specific serine/threonine protein kinase</fullName>
        <ecNumber evidence="1">2.7.11.1</ecNumber>
    </recommendedName>
</protein>
<accession>A0A1B7TDB4</accession>
<keyword evidence="2" id="KW-0723">Serine/threonine-protein kinase</keyword>
<dbReference type="PANTHER" id="PTHR43895">
    <property type="entry name" value="CALCIUM/CALMODULIN-DEPENDENT PROTEIN KINASE KINASE-RELATED"/>
    <property type="match status" value="1"/>
</dbReference>
<dbReference type="EMBL" id="LXPE01000014">
    <property type="protein sequence ID" value="OBA26707.1"/>
    <property type="molecule type" value="Genomic_DNA"/>
</dbReference>
<comment type="catalytic activity">
    <reaction evidence="8">
        <text>L-seryl-[protein] + ATP = O-phospho-L-seryl-[protein] + ADP + H(+)</text>
        <dbReference type="Rhea" id="RHEA:17989"/>
        <dbReference type="Rhea" id="RHEA-COMP:9863"/>
        <dbReference type="Rhea" id="RHEA-COMP:11604"/>
        <dbReference type="ChEBI" id="CHEBI:15378"/>
        <dbReference type="ChEBI" id="CHEBI:29999"/>
        <dbReference type="ChEBI" id="CHEBI:30616"/>
        <dbReference type="ChEBI" id="CHEBI:83421"/>
        <dbReference type="ChEBI" id="CHEBI:456216"/>
        <dbReference type="EC" id="2.7.11.1"/>
    </reaction>
</comment>
<dbReference type="InterPro" id="IPR008271">
    <property type="entry name" value="Ser/Thr_kinase_AS"/>
</dbReference>
<dbReference type="GO" id="GO:0007165">
    <property type="term" value="P:signal transduction"/>
    <property type="evidence" value="ECO:0007669"/>
    <property type="project" value="TreeGrafter"/>
</dbReference>
<feature type="region of interest" description="Disordered" evidence="10">
    <location>
        <begin position="375"/>
        <end position="476"/>
    </location>
</feature>
<evidence type="ECO:0000256" key="10">
    <source>
        <dbReference type="SAM" id="MobiDB-lite"/>
    </source>
</evidence>
<name>A0A1B7TDB4_9ASCO</name>
<feature type="domain" description="Protein kinase" evidence="11">
    <location>
        <begin position="201"/>
        <end position="596"/>
    </location>
</feature>
<dbReference type="PANTHER" id="PTHR43895:SF32">
    <property type="entry name" value="SERINE_THREONINE-PROTEIN KINASE CHK1"/>
    <property type="match status" value="1"/>
</dbReference>
<dbReference type="PROSITE" id="PS00107">
    <property type="entry name" value="PROTEIN_KINASE_ATP"/>
    <property type="match status" value="1"/>
</dbReference>
<evidence type="ECO:0000256" key="1">
    <source>
        <dbReference type="ARBA" id="ARBA00012513"/>
    </source>
</evidence>
<evidence type="ECO:0000256" key="4">
    <source>
        <dbReference type="ARBA" id="ARBA00022741"/>
    </source>
</evidence>
<feature type="compositionally biased region" description="Acidic residues" evidence="10">
    <location>
        <begin position="386"/>
        <end position="403"/>
    </location>
</feature>
<dbReference type="AlphaFoldDB" id="A0A1B7TDB4"/>
<feature type="compositionally biased region" description="Polar residues" evidence="10">
    <location>
        <begin position="77"/>
        <end position="94"/>
    </location>
</feature>
<feature type="compositionally biased region" description="Polar residues" evidence="10">
    <location>
        <begin position="52"/>
        <end position="70"/>
    </location>
</feature>
<feature type="compositionally biased region" description="Polar residues" evidence="10">
    <location>
        <begin position="18"/>
        <end position="30"/>
    </location>
</feature>
<evidence type="ECO:0000256" key="6">
    <source>
        <dbReference type="ARBA" id="ARBA00022840"/>
    </source>
</evidence>
<evidence type="ECO:0000313" key="13">
    <source>
        <dbReference type="Proteomes" id="UP000092321"/>
    </source>
</evidence>
<dbReference type="InterPro" id="IPR011009">
    <property type="entry name" value="Kinase-like_dom_sf"/>
</dbReference>
<feature type="compositionally biased region" description="Basic and acidic residues" evidence="10">
    <location>
        <begin position="448"/>
        <end position="476"/>
    </location>
</feature>
<comment type="catalytic activity">
    <reaction evidence="7">
        <text>L-threonyl-[protein] + ATP = O-phospho-L-threonyl-[protein] + ADP + H(+)</text>
        <dbReference type="Rhea" id="RHEA:46608"/>
        <dbReference type="Rhea" id="RHEA-COMP:11060"/>
        <dbReference type="Rhea" id="RHEA-COMP:11605"/>
        <dbReference type="ChEBI" id="CHEBI:15378"/>
        <dbReference type="ChEBI" id="CHEBI:30013"/>
        <dbReference type="ChEBI" id="CHEBI:30616"/>
        <dbReference type="ChEBI" id="CHEBI:61977"/>
        <dbReference type="ChEBI" id="CHEBI:456216"/>
        <dbReference type="EC" id="2.7.11.1"/>
    </reaction>
</comment>
<dbReference type="PROSITE" id="PS50011">
    <property type="entry name" value="PROTEIN_KINASE_DOM"/>
    <property type="match status" value="1"/>
</dbReference>
<dbReference type="SMART" id="SM00220">
    <property type="entry name" value="S_TKc"/>
    <property type="match status" value="1"/>
</dbReference>
<keyword evidence="6 9" id="KW-0067">ATP-binding</keyword>
<evidence type="ECO:0000256" key="3">
    <source>
        <dbReference type="ARBA" id="ARBA00022679"/>
    </source>
</evidence>
<feature type="compositionally biased region" description="Low complexity" evidence="10">
    <location>
        <begin position="95"/>
        <end position="112"/>
    </location>
</feature>
<gene>
    <name evidence="12" type="ORF">HANVADRAFT_6923</name>
</gene>
<reference evidence="13" key="1">
    <citation type="journal article" date="2016" name="Proc. Natl. Acad. Sci. U.S.A.">
        <title>Comparative genomics of biotechnologically important yeasts.</title>
        <authorList>
            <person name="Riley R."/>
            <person name="Haridas S."/>
            <person name="Wolfe K.H."/>
            <person name="Lopes M.R."/>
            <person name="Hittinger C.T."/>
            <person name="Goeker M."/>
            <person name="Salamov A.A."/>
            <person name="Wisecaver J.H."/>
            <person name="Long T.M."/>
            <person name="Calvey C.H."/>
            <person name="Aerts A.L."/>
            <person name="Barry K.W."/>
            <person name="Choi C."/>
            <person name="Clum A."/>
            <person name="Coughlan A.Y."/>
            <person name="Deshpande S."/>
            <person name="Douglass A.P."/>
            <person name="Hanson S.J."/>
            <person name="Klenk H.-P."/>
            <person name="LaButti K.M."/>
            <person name="Lapidus A."/>
            <person name="Lindquist E.A."/>
            <person name="Lipzen A.M."/>
            <person name="Meier-Kolthoff J.P."/>
            <person name="Ohm R.A."/>
            <person name="Otillar R.P."/>
            <person name="Pangilinan J.L."/>
            <person name="Peng Y."/>
            <person name="Rokas A."/>
            <person name="Rosa C.A."/>
            <person name="Scheuner C."/>
            <person name="Sibirny A.A."/>
            <person name="Slot J.C."/>
            <person name="Stielow J.B."/>
            <person name="Sun H."/>
            <person name="Kurtzman C.P."/>
            <person name="Blackwell M."/>
            <person name="Grigoriev I.V."/>
            <person name="Jeffries T.W."/>
        </authorList>
    </citation>
    <scope>NUCLEOTIDE SEQUENCE [LARGE SCALE GENOMIC DNA]</scope>
    <source>
        <strain evidence="13">NRRL Y-1626</strain>
    </source>
</reference>
<feature type="binding site" evidence="9">
    <location>
        <position position="230"/>
    </location>
    <ligand>
        <name>ATP</name>
        <dbReference type="ChEBI" id="CHEBI:30616"/>
    </ligand>
</feature>
<dbReference type="Proteomes" id="UP000092321">
    <property type="component" value="Unassembled WGS sequence"/>
</dbReference>
<dbReference type="GO" id="GO:0004674">
    <property type="term" value="F:protein serine/threonine kinase activity"/>
    <property type="evidence" value="ECO:0007669"/>
    <property type="project" value="UniProtKB-KW"/>
</dbReference>
<comment type="caution">
    <text evidence="12">The sequence shown here is derived from an EMBL/GenBank/DDBJ whole genome shotgun (WGS) entry which is preliminary data.</text>
</comment>
<keyword evidence="3" id="KW-0808">Transferase</keyword>
<dbReference type="OrthoDB" id="3972231at2759"/>
<dbReference type="Pfam" id="PF00069">
    <property type="entry name" value="Pkinase"/>
    <property type="match status" value="1"/>
</dbReference>
<dbReference type="GO" id="GO:0005524">
    <property type="term" value="F:ATP binding"/>
    <property type="evidence" value="ECO:0007669"/>
    <property type="project" value="UniProtKB-UniRule"/>
</dbReference>
<feature type="region of interest" description="Disordered" evidence="10">
    <location>
        <begin position="1"/>
        <end position="162"/>
    </location>
</feature>
<organism evidence="12 13">
    <name type="scientific">Hanseniaspora valbyensis NRRL Y-1626</name>
    <dbReference type="NCBI Taxonomy" id="766949"/>
    <lineage>
        <taxon>Eukaryota</taxon>
        <taxon>Fungi</taxon>
        <taxon>Dikarya</taxon>
        <taxon>Ascomycota</taxon>
        <taxon>Saccharomycotina</taxon>
        <taxon>Saccharomycetes</taxon>
        <taxon>Saccharomycodales</taxon>
        <taxon>Saccharomycodaceae</taxon>
        <taxon>Hanseniaspora</taxon>
    </lineage>
</organism>
<sequence length="596" mass="67239">MTELNKKTNGKSKFGLSRATSVLNLGSSSKHNQESPPPNHKRFPNIFGKKQLSMTPTGSGLKIKTSSSFNDVDHKLSNNLSTSGQRAHHNTNPFMSNGKSPMSKSSSQEKQMTYNPYGSITKTPTFSNSPQQPSSTTHSTANSNGNSRTNTQSTTNSLGFYMGDGKGKPQVLSLPILDPNTRLPTKYQSLNSNLFDDFDLMNNGKSVGQGGSSEVKLVKNKLLKQVYILKKFKILKNETDDAFYDRILREYLISKMAMGCVNVVNTFEVLKVSTTSNMTRGWGFVMEYCPQGDLFSLIISKTWPLCKLEDKLCIFKQICSGVRHLHSLGIAHRDLKPENVLISENGIAKVIDFGISITNFDVEKEAMLEGLEEDNKKKGEVKEEVKEEEEEENGDEEGDEEIDDGQRTFSNENQIKEETIEEEEEEEDDENTDEKDTKKSSDENNTSHGDEVADHGEKSSDHGEKSFDHGEKSFDHGDEPIMCYSYAGSSPYVPPEVFRFNDKQMLTAPLSSKEREAGYDAKLFDSWSLGILLFTILSMKNPFQEPTKQDLQFREYTNVYYQWLQYADREMKQSKNEYPLGPSIYQESFVDFCQLT</sequence>
<feature type="compositionally biased region" description="Basic and acidic residues" evidence="10">
    <location>
        <begin position="375"/>
        <end position="385"/>
    </location>
</feature>
<evidence type="ECO:0000256" key="7">
    <source>
        <dbReference type="ARBA" id="ARBA00047899"/>
    </source>
</evidence>
<feature type="compositionally biased region" description="Acidic residues" evidence="10">
    <location>
        <begin position="419"/>
        <end position="433"/>
    </location>
</feature>
<feature type="compositionally biased region" description="Low complexity" evidence="10">
    <location>
        <begin position="123"/>
        <end position="157"/>
    </location>
</feature>
<proteinExistence type="predicted"/>
<dbReference type="Gene3D" id="1.10.510.10">
    <property type="entry name" value="Transferase(Phosphotransferase) domain 1"/>
    <property type="match status" value="2"/>
</dbReference>
<feature type="compositionally biased region" description="Polar residues" evidence="10">
    <location>
        <begin position="113"/>
        <end position="122"/>
    </location>
</feature>
<dbReference type="InterPro" id="IPR017441">
    <property type="entry name" value="Protein_kinase_ATP_BS"/>
</dbReference>
<evidence type="ECO:0000259" key="11">
    <source>
        <dbReference type="PROSITE" id="PS50011"/>
    </source>
</evidence>
<keyword evidence="5 12" id="KW-0418">Kinase</keyword>
<dbReference type="InterPro" id="IPR000719">
    <property type="entry name" value="Prot_kinase_dom"/>
</dbReference>
<dbReference type="SUPFAM" id="SSF56112">
    <property type="entry name" value="Protein kinase-like (PK-like)"/>
    <property type="match status" value="1"/>
</dbReference>
<dbReference type="PROSITE" id="PS00108">
    <property type="entry name" value="PROTEIN_KINASE_ST"/>
    <property type="match status" value="1"/>
</dbReference>
<evidence type="ECO:0000256" key="9">
    <source>
        <dbReference type="PROSITE-ProRule" id="PRU10141"/>
    </source>
</evidence>